<dbReference type="AlphaFoldDB" id="A0A068BHQ8"/>
<keyword evidence="1" id="KW-0496">Mitochondrion</keyword>
<proteinExistence type="predicted"/>
<name>A0A068BHQ8_BATMA</name>
<protein>
    <submittedName>
        <fullName evidence="1">Orf137c</fullName>
    </submittedName>
</protein>
<dbReference type="GeneID" id="19737021"/>
<dbReference type="EMBL" id="KJ820684">
    <property type="protein sequence ID" value="AIC83408.1"/>
    <property type="molecule type" value="Genomic_DNA"/>
</dbReference>
<organism evidence="1">
    <name type="scientific">Batis maritima</name>
    <name type="common">Maritime saltwort</name>
    <dbReference type="NCBI Taxonomy" id="4436"/>
    <lineage>
        <taxon>Eukaryota</taxon>
        <taxon>Viridiplantae</taxon>
        <taxon>Streptophyta</taxon>
        <taxon>Embryophyta</taxon>
        <taxon>Tracheophyta</taxon>
        <taxon>Spermatophyta</taxon>
        <taxon>Magnoliopsida</taxon>
        <taxon>eudicotyledons</taxon>
        <taxon>Gunneridae</taxon>
        <taxon>Pentapetalae</taxon>
        <taxon>rosids</taxon>
        <taxon>malvids</taxon>
        <taxon>Brassicales</taxon>
        <taxon>Bataceae</taxon>
        <taxon>Batis</taxon>
    </lineage>
</organism>
<evidence type="ECO:0000313" key="1">
    <source>
        <dbReference type="EMBL" id="AIC83408.1"/>
    </source>
</evidence>
<dbReference type="RefSeq" id="YP_009045805.1">
    <property type="nucleotide sequence ID" value="NC_024429.1"/>
</dbReference>
<accession>A0A068BHQ8</accession>
<sequence length="137" mass="15683">MGLVYSRISLILIVFLLGALPYFPPSLSFSFPISAWIENTRQERKTFRPTLLSKVKEGVLLAALTPLLLNIDPLTYFLKQRNTQCPSSYTLLISYSSGGANKDSVNCLMLLRFKTFTESFTIFWWQVLVHRSLRASR</sequence>
<geneLocation type="mitochondrion" evidence="1"/>
<gene>
    <name evidence="1" type="primary">orf137c</name>
</gene>
<reference evidence="1" key="1">
    <citation type="journal article" date="2014" name="Mitochondrion">
        <title>Comparative analysis of 11 Brassicales mitochondrial genomes and the mitochondrial transcriptome of Brassica oleracea.</title>
        <authorList>
            <person name="Grewe F."/>
            <person name="Edger P.P."/>
            <person name="Keren I."/>
            <person name="Sultan L."/>
            <person name="Pires J.C."/>
            <person name="Ostersetzer-Biran O."/>
            <person name="Mower J.P."/>
        </authorList>
    </citation>
    <scope>NUCLEOTIDE SEQUENCE</scope>
</reference>